<feature type="signal peptide" evidence="2">
    <location>
        <begin position="1"/>
        <end position="27"/>
    </location>
</feature>
<proteinExistence type="predicted"/>
<gene>
    <name evidence="3" type="ORF">OHA16_04120</name>
</gene>
<organism evidence="3 4">
    <name type="scientific">Kitasatospora purpeofusca</name>
    <dbReference type="NCBI Taxonomy" id="67352"/>
    <lineage>
        <taxon>Bacteria</taxon>
        <taxon>Bacillati</taxon>
        <taxon>Actinomycetota</taxon>
        <taxon>Actinomycetes</taxon>
        <taxon>Kitasatosporales</taxon>
        <taxon>Streptomycetaceae</taxon>
        <taxon>Kitasatospora</taxon>
    </lineage>
</organism>
<feature type="compositionally biased region" description="Low complexity" evidence="1">
    <location>
        <begin position="405"/>
        <end position="423"/>
    </location>
</feature>
<feature type="chain" id="PRO_5045152348" evidence="2">
    <location>
        <begin position="28"/>
        <end position="498"/>
    </location>
</feature>
<evidence type="ECO:0000256" key="1">
    <source>
        <dbReference type="SAM" id="MobiDB-lite"/>
    </source>
</evidence>
<keyword evidence="2" id="KW-0732">Signal</keyword>
<dbReference type="EMBL" id="CP108110">
    <property type="protein sequence ID" value="WUQ82239.1"/>
    <property type="molecule type" value="Genomic_DNA"/>
</dbReference>
<feature type="region of interest" description="Disordered" evidence="1">
    <location>
        <begin position="390"/>
        <end position="425"/>
    </location>
</feature>
<dbReference type="Proteomes" id="UP001432222">
    <property type="component" value="Chromosome"/>
</dbReference>
<evidence type="ECO:0000313" key="4">
    <source>
        <dbReference type="Proteomes" id="UP001432222"/>
    </source>
</evidence>
<protein>
    <submittedName>
        <fullName evidence="3">ALF repeat-containing protein</fullName>
    </submittedName>
</protein>
<evidence type="ECO:0000256" key="2">
    <source>
        <dbReference type="SAM" id="SignalP"/>
    </source>
</evidence>
<feature type="compositionally biased region" description="Low complexity" evidence="1">
    <location>
        <begin position="42"/>
        <end position="55"/>
    </location>
</feature>
<reference evidence="3" key="1">
    <citation type="submission" date="2022-10" db="EMBL/GenBank/DDBJ databases">
        <title>The complete genomes of actinobacterial strains from the NBC collection.</title>
        <authorList>
            <person name="Joergensen T.S."/>
            <person name="Alvarez Arevalo M."/>
            <person name="Sterndorff E.B."/>
            <person name="Faurdal D."/>
            <person name="Vuksanovic O."/>
            <person name="Mourched A.-S."/>
            <person name="Charusanti P."/>
            <person name="Shaw S."/>
            <person name="Blin K."/>
            <person name="Weber T."/>
        </authorList>
    </citation>
    <scope>NUCLEOTIDE SEQUENCE</scope>
    <source>
        <strain evidence="3">NBC_00222</strain>
    </source>
</reference>
<dbReference type="Pfam" id="PF03752">
    <property type="entry name" value="ALF"/>
    <property type="match status" value="7"/>
</dbReference>
<accession>A0ABZ1TUJ4</accession>
<keyword evidence="4" id="KW-1185">Reference proteome</keyword>
<dbReference type="RefSeq" id="WP_328953306.1">
    <property type="nucleotide sequence ID" value="NZ_CP108110.1"/>
</dbReference>
<sequence>MKLPKVSAVVAAAVLAPAVLFPSSASAADAPRPTGASGPDNGSAGTPDAAPAGAGQEDLDRAEVRRILADKASGVSVREAAEKALAAGTADALREFLTTGLQNARHTDYRVETVRILGVGGPAVKKAAETALRGSYADLVKFLEEGQHTARAQDDRAEVERLLADPATGRSVREGAQKALATGTPAALRHFLEVELPNRREGDARLKLTQIMFMGGPALKEAANTAMMGSYADVVKFLEVGQYTARAQDDRAEIERLLADPATGPGVREAAQKALDTGTPTALRHFFEAELPVQREHDARVALSQIMAKGGPAVRAAANTAMDGSYADVVKFLQEGQYTARAKDNRAQVAQIAETGGPAVKKAALAALDGNEQAVATFLIEGWVKARAEDEAAARPGSTEPTVRPTEQPTTAPAAQSAQTAATGGQVVQAATRTTSGTGTAAVTWTSTGTTAPATVGSGQLAATGTEGLGLEAGGAAAALAAGAALVVVSRRRRSAEG</sequence>
<dbReference type="InterPro" id="IPR005506">
    <property type="entry name" value="DUF312_ALF"/>
</dbReference>
<evidence type="ECO:0000313" key="3">
    <source>
        <dbReference type="EMBL" id="WUQ82239.1"/>
    </source>
</evidence>
<feature type="region of interest" description="Disordered" evidence="1">
    <location>
        <begin position="25"/>
        <end position="58"/>
    </location>
</feature>
<name>A0ABZ1TUJ4_9ACTN</name>